<gene>
    <name evidence="1" type="ORF">C9J01_23330</name>
</gene>
<dbReference type="OrthoDB" id="5827780at2"/>
<proteinExistence type="predicted"/>
<protein>
    <submittedName>
        <fullName evidence="1">Uncharacterized protein</fullName>
    </submittedName>
</protein>
<accession>A0A2T3N6V9</accession>
<dbReference type="Proteomes" id="UP000241346">
    <property type="component" value="Unassembled WGS sequence"/>
</dbReference>
<comment type="caution">
    <text evidence="1">The sequence shown here is derived from an EMBL/GenBank/DDBJ whole genome shotgun (WGS) entry which is preliminary data.</text>
</comment>
<reference evidence="1 2" key="1">
    <citation type="submission" date="2018-03" db="EMBL/GenBank/DDBJ databases">
        <title>Whole genome sequencing of Histamine producing bacteria.</title>
        <authorList>
            <person name="Butler K."/>
        </authorList>
    </citation>
    <scope>NUCLEOTIDE SEQUENCE [LARGE SCALE GENOMIC DNA]</scope>
    <source>
        <strain evidence="1 2">DSM 19138</strain>
    </source>
</reference>
<organism evidence="1 2">
    <name type="scientific">Photobacterium rosenbergii</name>
    <dbReference type="NCBI Taxonomy" id="294936"/>
    <lineage>
        <taxon>Bacteria</taxon>
        <taxon>Pseudomonadati</taxon>
        <taxon>Pseudomonadota</taxon>
        <taxon>Gammaproteobacteria</taxon>
        <taxon>Vibrionales</taxon>
        <taxon>Vibrionaceae</taxon>
        <taxon>Photobacterium</taxon>
    </lineage>
</organism>
<dbReference type="EMBL" id="PYMB01000020">
    <property type="protein sequence ID" value="PSW08557.1"/>
    <property type="molecule type" value="Genomic_DNA"/>
</dbReference>
<evidence type="ECO:0000313" key="2">
    <source>
        <dbReference type="Proteomes" id="UP000241346"/>
    </source>
</evidence>
<name>A0A2T3N6V9_9GAMM</name>
<dbReference type="AlphaFoldDB" id="A0A2T3N6V9"/>
<evidence type="ECO:0000313" key="1">
    <source>
        <dbReference type="EMBL" id="PSW08557.1"/>
    </source>
</evidence>
<sequence>MAVLCLFDTDPATELMAAVTSALTPFSGFKGITLHTVTYRQRASTDLGFITVNPTGFWS</sequence>